<dbReference type="PROSITE" id="PS50404">
    <property type="entry name" value="GST_NTER"/>
    <property type="match status" value="1"/>
</dbReference>
<dbReference type="PROSITE" id="PS50405">
    <property type="entry name" value="GST_CTER"/>
    <property type="match status" value="1"/>
</dbReference>
<dbReference type="InterPro" id="IPR004046">
    <property type="entry name" value="GST_C"/>
</dbReference>
<evidence type="ECO:0000313" key="5">
    <source>
        <dbReference type="Proteomes" id="UP000682733"/>
    </source>
</evidence>
<dbReference type="SUPFAM" id="SSF47616">
    <property type="entry name" value="GST C-terminal domain-like"/>
    <property type="match status" value="1"/>
</dbReference>
<feature type="domain" description="GST N-terminal" evidence="2">
    <location>
        <begin position="2"/>
        <end position="79"/>
    </location>
</feature>
<proteinExistence type="predicted"/>
<dbReference type="SFLD" id="SFLDG01205">
    <property type="entry name" value="AMPS.1"/>
    <property type="match status" value="1"/>
</dbReference>
<sequence>MTTYKLHYFNGRGRAEIIRLVFAQAGQKYEDIRIERANWDCIKNDTPLGQVPYIEVYGQRIPQSMTIVRFLAKQFTSAGKDNLEQARVDSVADTIGDLSEIYSKLIHRERDQSKKEEGLKTFFKEDALKALANLEKLLTTYGQDGPYFLGNQLTYADIEFYNKASTLLNADATVLDNYPKLKRNHAEVEKQPKISAYVKSRPQTSF</sequence>
<feature type="domain" description="GST C-terminal" evidence="3">
    <location>
        <begin position="81"/>
        <end position="206"/>
    </location>
</feature>
<name>A0A8S2Q2P9_9BILA</name>
<evidence type="ECO:0000256" key="1">
    <source>
        <dbReference type="ARBA" id="ARBA00049616"/>
    </source>
</evidence>
<dbReference type="PANTHER" id="PTHR11571:SF150">
    <property type="entry name" value="GLUTATHIONE S-TRANSFERASE"/>
    <property type="match status" value="1"/>
</dbReference>
<dbReference type="InterPro" id="IPR004045">
    <property type="entry name" value="Glutathione_S-Trfase_N"/>
</dbReference>
<dbReference type="AlphaFoldDB" id="A0A8S2Q2P9"/>
<evidence type="ECO:0000259" key="3">
    <source>
        <dbReference type="PROSITE" id="PS50405"/>
    </source>
</evidence>
<comment type="caution">
    <text evidence="4">The sequence shown here is derived from an EMBL/GenBank/DDBJ whole genome shotgun (WGS) entry which is preliminary data.</text>
</comment>
<dbReference type="InterPro" id="IPR010987">
    <property type="entry name" value="Glutathione-S-Trfase_C-like"/>
</dbReference>
<evidence type="ECO:0000313" key="4">
    <source>
        <dbReference type="EMBL" id="CAF4084347.1"/>
    </source>
</evidence>
<dbReference type="SUPFAM" id="SSF52833">
    <property type="entry name" value="Thioredoxin-like"/>
    <property type="match status" value="1"/>
</dbReference>
<dbReference type="Pfam" id="PF14497">
    <property type="entry name" value="GST_C_3"/>
    <property type="match status" value="1"/>
</dbReference>
<gene>
    <name evidence="4" type="ORF">TMI583_LOCUS28312</name>
</gene>
<dbReference type="SFLD" id="SFLDS00019">
    <property type="entry name" value="Glutathione_Transferase_(cytos"/>
    <property type="match status" value="1"/>
</dbReference>
<accession>A0A8S2Q2P9</accession>
<dbReference type="CDD" id="cd03039">
    <property type="entry name" value="GST_N_Sigma_like"/>
    <property type="match status" value="1"/>
</dbReference>
<dbReference type="InterPro" id="IPR040079">
    <property type="entry name" value="Glutathione_S-Trfase"/>
</dbReference>
<dbReference type="InterPro" id="IPR036249">
    <property type="entry name" value="Thioredoxin-like_sf"/>
</dbReference>
<dbReference type="Gene3D" id="1.20.1050.10">
    <property type="match status" value="1"/>
</dbReference>
<dbReference type="FunFam" id="1.20.1050.10:FF:000030">
    <property type="entry name" value="Glutathione S-transferase S1"/>
    <property type="match status" value="1"/>
</dbReference>
<organism evidence="4 5">
    <name type="scientific">Didymodactylos carnosus</name>
    <dbReference type="NCBI Taxonomy" id="1234261"/>
    <lineage>
        <taxon>Eukaryota</taxon>
        <taxon>Metazoa</taxon>
        <taxon>Spiralia</taxon>
        <taxon>Gnathifera</taxon>
        <taxon>Rotifera</taxon>
        <taxon>Eurotatoria</taxon>
        <taxon>Bdelloidea</taxon>
        <taxon>Philodinida</taxon>
        <taxon>Philodinidae</taxon>
        <taxon>Didymodactylos</taxon>
    </lineage>
</organism>
<dbReference type="EMBL" id="CAJOBA010039844">
    <property type="protein sequence ID" value="CAF4084347.1"/>
    <property type="molecule type" value="Genomic_DNA"/>
</dbReference>
<comment type="function">
    <text evidence="1">S-crystallins are structural components of squids and octopi eye lens. Contains relatively little if any GST activity.</text>
</comment>
<dbReference type="Proteomes" id="UP000682733">
    <property type="component" value="Unassembled WGS sequence"/>
</dbReference>
<evidence type="ECO:0000259" key="2">
    <source>
        <dbReference type="PROSITE" id="PS50404"/>
    </source>
</evidence>
<dbReference type="FunFam" id="3.40.30.10:FF:000035">
    <property type="entry name" value="hematopoietic prostaglandin D synthase"/>
    <property type="match status" value="1"/>
</dbReference>
<dbReference type="Gene3D" id="3.40.30.10">
    <property type="entry name" value="Glutaredoxin"/>
    <property type="match status" value="1"/>
</dbReference>
<dbReference type="InterPro" id="IPR036282">
    <property type="entry name" value="Glutathione-S-Trfase_C_sf"/>
</dbReference>
<dbReference type="SFLD" id="SFLDG00363">
    <property type="entry name" value="AMPS_(cytGST):_Alpha-__Mu-__Pi"/>
    <property type="match status" value="1"/>
</dbReference>
<dbReference type="Pfam" id="PF02798">
    <property type="entry name" value="GST_N"/>
    <property type="match status" value="1"/>
</dbReference>
<dbReference type="CDD" id="cd03192">
    <property type="entry name" value="GST_C_Sigma_like"/>
    <property type="match status" value="1"/>
</dbReference>
<dbReference type="GO" id="GO:0004364">
    <property type="term" value="F:glutathione transferase activity"/>
    <property type="evidence" value="ECO:0007669"/>
    <property type="project" value="TreeGrafter"/>
</dbReference>
<dbReference type="InterPro" id="IPR050213">
    <property type="entry name" value="GST_superfamily"/>
</dbReference>
<reference evidence="4" key="1">
    <citation type="submission" date="2021-02" db="EMBL/GenBank/DDBJ databases">
        <authorList>
            <person name="Nowell W R."/>
        </authorList>
    </citation>
    <scope>NUCLEOTIDE SEQUENCE</scope>
</reference>
<dbReference type="GO" id="GO:0006749">
    <property type="term" value="P:glutathione metabolic process"/>
    <property type="evidence" value="ECO:0007669"/>
    <property type="project" value="TreeGrafter"/>
</dbReference>
<dbReference type="PANTHER" id="PTHR11571">
    <property type="entry name" value="GLUTATHIONE S-TRANSFERASE"/>
    <property type="match status" value="1"/>
</dbReference>
<protein>
    <submittedName>
        <fullName evidence="4">Uncharacterized protein</fullName>
    </submittedName>
</protein>